<gene>
    <name evidence="3" type="ORF">SAMN05216277_10911</name>
</gene>
<evidence type="ECO:0000256" key="1">
    <source>
        <dbReference type="SAM" id="MobiDB-lite"/>
    </source>
</evidence>
<dbReference type="Gene3D" id="3.90.320.10">
    <property type="match status" value="1"/>
</dbReference>
<organism evidence="3 4">
    <name type="scientific">Halolamina pelagica</name>
    <dbReference type="NCBI Taxonomy" id="699431"/>
    <lineage>
        <taxon>Archaea</taxon>
        <taxon>Methanobacteriati</taxon>
        <taxon>Methanobacteriota</taxon>
        <taxon>Stenosarchaea group</taxon>
        <taxon>Halobacteria</taxon>
        <taxon>Halobacteriales</taxon>
        <taxon>Haloferacaceae</taxon>
    </lineage>
</organism>
<evidence type="ECO:0000259" key="2">
    <source>
        <dbReference type="Pfam" id="PF12705"/>
    </source>
</evidence>
<evidence type="ECO:0000313" key="3">
    <source>
        <dbReference type="EMBL" id="SFP80768.1"/>
    </source>
</evidence>
<protein>
    <submittedName>
        <fullName evidence="3">CRISPR/Cas system-associated exonuclease Cas4, RecB family</fullName>
    </submittedName>
</protein>
<proteinExistence type="predicted"/>
<dbReference type="Proteomes" id="UP000183769">
    <property type="component" value="Unassembled WGS sequence"/>
</dbReference>
<feature type="region of interest" description="Disordered" evidence="1">
    <location>
        <begin position="352"/>
        <end position="390"/>
    </location>
</feature>
<keyword evidence="3" id="KW-0540">Nuclease</keyword>
<name>A0A1I5TCR2_9EURY</name>
<keyword evidence="3" id="KW-0269">Exonuclease</keyword>
<dbReference type="InterPro" id="IPR038726">
    <property type="entry name" value="PDDEXK_AddAB-type"/>
</dbReference>
<dbReference type="OrthoDB" id="10444at2157"/>
<evidence type="ECO:0000313" key="4">
    <source>
        <dbReference type="Proteomes" id="UP000183769"/>
    </source>
</evidence>
<keyword evidence="3" id="KW-0378">Hydrolase</keyword>
<feature type="region of interest" description="Disordered" evidence="1">
    <location>
        <begin position="1"/>
        <end position="28"/>
    </location>
</feature>
<dbReference type="EMBL" id="FOXI01000009">
    <property type="protein sequence ID" value="SFP80768.1"/>
    <property type="molecule type" value="Genomic_DNA"/>
</dbReference>
<keyword evidence="4" id="KW-1185">Reference proteome</keyword>
<dbReference type="AlphaFoldDB" id="A0A1I5TCR2"/>
<sequence>MDSENNEFVLLTNKGETTQTGPGDAVEASPEVDEAIRNLDPDTFKNWWQERQVAGNIRNGQPYFNGASPVPPAHRHSPNKLLRCSRQVYYSQENAPEESDDPSGIFWAGSRFEEDVIVPFLEQEVITADQYVTNSIWIDFSVSTDVGDLRIKGATDPVIVTPDYDPVLLTEIKTKRSLDGVEQPNKHHKAQAHAYMQGLSEKFEEEVREAVLLYGSRTTFDITPFYIQFDPEFWRETVVEWAAQHTSYRMNNTLPPANPEYAWECEFCSYAERCGMGEREFEDEGATGLLPLFTEYPREKVTEYLDTHSNAKLTPALAYAFSDLAEEHAVHDWSCRGCGETYEWQSIEWRPSNTRPPHCPSCEKQGERRFLSGPQPVDQQPLTGGAADGT</sequence>
<feature type="domain" description="PD-(D/E)XK endonuclease-like" evidence="2">
    <location>
        <begin position="133"/>
        <end position="274"/>
    </location>
</feature>
<accession>A0A1I5TCR2</accession>
<dbReference type="GO" id="GO:0004527">
    <property type="term" value="F:exonuclease activity"/>
    <property type="evidence" value="ECO:0007669"/>
    <property type="project" value="UniProtKB-KW"/>
</dbReference>
<dbReference type="InterPro" id="IPR011604">
    <property type="entry name" value="PDDEXK-like_dom_sf"/>
</dbReference>
<dbReference type="Pfam" id="PF12705">
    <property type="entry name" value="PDDEXK_1"/>
    <property type="match status" value="1"/>
</dbReference>
<reference evidence="4" key="1">
    <citation type="submission" date="2016-10" db="EMBL/GenBank/DDBJ databases">
        <authorList>
            <person name="Varghese N."/>
            <person name="Submissions S."/>
        </authorList>
    </citation>
    <scope>NUCLEOTIDE SEQUENCE [LARGE SCALE GENOMIC DNA]</scope>
    <source>
        <strain evidence="4">CGMCC 1.10329</strain>
    </source>
</reference>
<dbReference type="RefSeq" id="WP_143076940.1">
    <property type="nucleotide sequence ID" value="NZ_FOXI01000009.1"/>
</dbReference>